<keyword evidence="1" id="KW-0472">Membrane</keyword>
<name>A0A0F5FT61_9HYPH</name>
<dbReference type="PATRIC" id="fig|443610.3.peg.107"/>
<proteinExistence type="predicted"/>
<protein>
    <submittedName>
        <fullName evidence="2">Uncharacterized protein</fullName>
    </submittedName>
</protein>
<keyword evidence="1" id="KW-0812">Transmembrane</keyword>
<organism evidence="2 3">
    <name type="scientific">Devosia geojensis</name>
    <dbReference type="NCBI Taxonomy" id="443610"/>
    <lineage>
        <taxon>Bacteria</taxon>
        <taxon>Pseudomonadati</taxon>
        <taxon>Pseudomonadota</taxon>
        <taxon>Alphaproteobacteria</taxon>
        <taxon>Hyphomicrobiales</taxon>
        <taxon>Devosiaceae</taxon>
        <taxon>Devosia</taxon>
    </lineage>
</organism>
<evidence type="ECO:0000256" key="1">
    <source>
        <dbReference type="SAM" id="Phobius"/>
    </source>
</evidence>
<dbReference type="RefSeq" id="WP_046108405.1">
    <property type="nucleotide sequence ID" value="NZ_JZEX01000097.1"/>
</dbReference>
<feature type="transmembrane region" description="Helical" evidence="1">
    <location>
        <begin position="16"/>
        <end position="38"/>
    </location>
</feature>
<reference evidence="2 3" key="1">
    <citation type="submission" date="2015-03" db="EMBL/GenBank/DDBJ databases">
        <authorList>
            <person name="Hassan Y.I."/>
            <person name="Lepp D."/>
            <person name="Li X.-Z."/>
            <person name="Zhou T."/>
        </authorList>
    </citation>
    <scope>NUCLEOTIDE SEQUENCE [LARGE SCALE GENOMIC DNA]</scope>
    <source>
        <strain evidence="2 3">BD-c194</strain>
    </source>
</reference>
<dbReference type="Proteomes" id="UP000033632">
    <property type="component" value="Unassembled WGS sequence"/>
</dbReference>
<comment type="caution">
    <text evidence="2">The sequence shown here is derived from an EMBL/GenBank/DDBJ whole genome shotgun (WGS) entry which is preliminary data.</text>
</comment>
<keyword evidence="1" id="KW-1133">Transmembrane helix</keyword>
<accession>A0A0F5FT61</accession>
<dbReference type="OrthoDB" id="7959514at2"/>
<evidence type="ECO:0000313" key="2">
    <source>
        <dbReference type="EMBL" id="KKB12039.1"/>
    </source>
</evidence>
<gene>
    <name evidence="2" type="ORF">VE25_09695</name>
</gene>
<dbReference type="EMBL" id="JZEX01000097">
    <property type="protein sequence ID" value="KKB12039.1"/>
    <property type="molecule type" value="Genomic_DNA"/>
</dbReference>
<sequence length="223" mass="23745">MASAPATSAPRRAPAIAYNLAGLAVIAALAAVGAAYLLDFHMSSRQAAPSAKALTSIVTRTIGARELRIPYGWFRSGADLTDEFATQIDLAATVTLDGFDKPATIDVTLLPRSRVRPSEVLLDTVYVHEFEAETLRGPPGLVGKPLRPARGYGGETVWYDPLSPAPFVAKCMAPIQPESPARCLRTVILPSGIGAVYAFDETVLASWKEFDAVTQRMMTAIGA</sequence>
<dbReference type="AlphaFoldDB" id="A0A0F5FT61"/>
<evidence type="ECO:0000313" key="3">
    <source>
        <dbReference type="Proteomes" id="UP000033632"/>
    </source>
</evidence>
<keyword evidence="3" id="KW-1185">Reference proteome</keyword>